<evidence type="ECO:0000256" key="1">
    <source>
        <dbReference type="SAM" id="Phobius"/>
    </source>
</evidence>
<sequence>MQLSWTARILLIVGGVLVGLVGLFMWADESEHGGWAAMEGLEEGYLAGSSVEIRPVPWSNQQDEMSGTYDVRLVEGDTYEVAFVDRQGEVLYIGTSPEVQVWLDDQGEQMFVGTRAGASAWTDEQRDAEKSFVGPGIIIGLGVLLVIVGVIPNRRTTERNPDITAPLEPAI</sequence>
<dbReference type="AlphaFoldDB" id="X1CQB7"/>
<gene>
    <name evidence="2" type="ORF">S01H4_50904</name>
</gene>
<keyword evidence="1" id="KW-1133">Transmembrane helix</keyword>
<feature type="transmembrane region" description="Helical" evidence="1">
    <location>
        <begin position="132"/>
        <end position="151"/>
    </location>
</feature>
<feature type="transmembrane region" description="Helical" evidence="1">
    <location>
        <begin position="7"/>
        <end position="27"/>
    </location>
</feature>
<protein>
    <submittedName>
        <fullName evidence="2">Uncharacterized protein</fullName>
    </submittedName>
</protein>
<dbReference type="EMBL" id="BART01028939">
    <property type="protein sequence ID" value="GAG95152.1"/>
    <property type="molecule type" value="Genomic_DNA"/>
</dbReference>
<proteinExistence type="predicted"/>
<evidence type="ECO:0000313" key="2">
    <source>
        <dbReference type="EMBL" id="GAG95152.1"/>
    </source>
</evidence>
<comment type="caution">
    <text evidence="2">The sequence shown here is derived from an EMBL/GenBank/DDBJ whole genome shotgun (WGS) entry which is preliminary data.</text>
</comment>
<name>X1CQB7_9ZZZZ</name>
<accession>X1CQB7</accession>
<reference evidence="2" key="1">
    <citation type="journal article" date="2014" name="Front. Microbiol.">
        <title>High frequency of phylogenetically diverse reductive dehalogenase-homologous genes in deep subseafloor sedimentary metagenomes.</title>
        <authorList>
            <person name="Kawai M."/>
            <person name="Futagami T."/>
            <person name="Toyoda A."/>
            <person name="Takaki Y."/>
            <person name="Nishi S."/>
            <person name="Hori S."/>
            <person name="Arai W."/>
            <person name="Tsubouchi T."/>
            <person name="Morono Y."/>
            <person name="Uchiyama I."/>
            <person name="Ito T."/>
            <person name="Fujiyama A."/>
            <person name="Inagaki F."/>
            <person name="Takami H."/>
        </authorList>
    </citation>
    <scope>NUCLEOTIDE SEQUENCE</scope>
    <source>
        <strain evidence="2">Expedition CK06-06</strain>
    </source>
</reference>
<organism evidence="2">
    <name type="scientific">marine sediment metagenome</name>
    <dbReference type="NCBI Taxonomy" id="412755"/>
    <lineage>
        <taxon>unclassified sequences</taxon>
        <taxon>metagenomes</taxon>
        <taxon>ecological metagenomes</taxon>
    </lineage>
</organism>
<keyword evidence="1" id="KW-0472">Membrane</keyword>
<keyword evidence="1" id="KW-0812">Transmembrane</keyword>